<name>A0AAN2C9A6_UNVUL</name>
<dbReference type="EMBL" id="AP025523">
    <property type="protein sequence ID" value="BDE06104.1"/>
    <property type="molecule type" value="Genomic_DNA"/>
</dbReference>
<keyword evidence="3" id="KW-1185">Reference proteome</keyword>
<protein>
    <recommendedName>
        <fullName evidence="4">STAS domain-containing protein</fullName>
    </recommendedName>
</protein>
<evidence type="ECO:0000313" key="2">
    <source>
        <dbReference type="EMBL" id="BDE06104.1"/>
    </source>
</evidence>
<dbReference type="InterPro" id="IPR036513">
    <property type="entry name" value="STAS_dom_sf"/>
</dbReference>
<dbReference type="AlphaFoldDB" id="A0AAN2C9A6"/>
<organism evidence="2 3">
    <name type="scientific">Vulcanimicrobium alpinum</name>
    <dbReference type="NCBI Taxonomy" id="3016050"/>
    <lineage>
        <taxon>Bacteria</taxon>
        <taxon>Bacillati</taxon>
        <taxon>Vulcanimicrobiota</taxon>
        <taxon>Vulcanimicrobiia</taxon>
        <taxon>Vulcanimicrobiales</taxon>
        <taxon>Vulcanimicrobiaceae</taxon>
        <taxon>Vulcanimicrobium</taxon>
    </lineage>
</organism>
<keyword evidence="1" id="KW-0472">Membrane</keyword>
<keyword evidence="1" id="KW-0812">Transmembrane</keyword>
<proteinExistence type="predicted"/>
<keyword evidence="1" id="KW-1133">Transmembrane helix</keyword>
<sequence length="330" mass="37072">MRETQLFHYPLRLHAADADARSKVEAAVADVLAVDWALPRLRVVLEGQPLASETIVALVAGLRRLREHGGAMEVVPVSPLVRDAFAVAGLDRVFAFPIDAERNERPRRSTGFLRRLTAASFAVVFALFAIPAFAQPDRPTDPAQIIARVQERNPNLSSYQGRLHVDLRMTSFPFYRTGLDASTYYKKPSNYEVVFDRVPRLAKGFDKLFADVGDPSTWEKRFVITYEGETAYNGHPDLQLKMVQRVRGMIDHETVLVDPIAWTVDSIRYDYYNGGHITMTQTFRQIGGFSMIAEQSAEIAIPYAKAVAHGSYSDYKTNVALDDSVFTRKN</sequence>
<reference evidence="2 3" key="1">
    <citation type="journal article" date="2022" name="ISME Commun">
        <title>Vulcanimicrobium alpinus gen. nov. sp. nov., the first cultivated representative of the candidate phylum 'Eremiobacterota', is a metabolically versatile aerobic anoxygenic phototroph.</title>
        <authorList>
            <person name="Yabe S."/>
            <person name="Muto K."/>
            <person name="Abe K."/>
            <person name="Yokota A."/>
            <person name="Staudigel H."/>
            <person name="Tebo B.M."/>
        </authorList>
    </citation>
    <scope>NUCLEOTIDE SEQUENCE [LARGE SCALE GENOMIC DNA]</scope>
    <source>
        <strain evidence="2 3">WC8-2</strain>
    </source>
</reference>
<evidence type="ECO:0000256" key="1">
    <source>
        <dbReference type="SAM" id="Phobius"/>
    </source>
</evidence>
<dbReference type="Gene3D" id="3.30.750.24">
    <property type="entry name" value="STAS domain"/>
    <property type="match status" value="1"/>
</dbReference>
<dbReference type="KEGG" id="vab:WPS_13800"/>
<accession>A0AAN2C9A6</accession>
<dbReference type="Proteomes" id="UP001317532">
    <property type="component" value="Chromosome"/>
</dbReference>
<evidence type="ECO:0008006" key="4">
    <source>
        <dbReference type="Google" id="ProtNLM"/>
    </source>
</evidence>
<evidence type="ECO:0000313" key="3">
    <source>
        <dbReference type="Proteomes" id="UP001317532"/>
    </source>
</evidence>
<gene>
    <name evidence="2" type="ORF">WPS_13800</name>
</gene>
<feature type="transmembrane region" description="Helical" evidence="1">
    <location>
        <begin position="112"/>
        <end position="134"/>
    </location>
</feature>